<accession>A0A1V9A0Q0</accession>
<reference evidence="3 4" key="1">
    <citation type="submission" date="2017-02" db="EMBL/GenBank/DDBJ databases">
        <title>Draft genome of Saccharomonospora sp. 154.</title>
        <authorList>
            <person name="Alonso-Carmona G.S."/>
            <person name="De La Haba R."/>
            <person name="Vera-Gargallo B."/>
            <person name="Sandoval-Trujillo A.H."/>
            <person name="Ramirez-Duran N."/>
            <person name="Ventosa A."/>
        </authorList>
    </citation>
    <scope>NUCLEOTIDE SEQUENCE [LARGE SCALE GENOMIC DNA]</scope>
    <source>
        <strain evidence="3 4">LRS4.154</strain>
    </source>
</reference>
<name>A0A1V9A0Q0_SACPI</name>
<evidence type="ECO:0000313" key="4">
    <source>
        <dbReference type="Proteomes" id="UP000192591"/>
    </source>
</evidence>
<keyword evidence="1" id="KW-1133">Transmembrane helix</keyword>
<dbReference type="EMBL" id="MWIH01000006">
    <property type="protein sequence ID" value="OQO90727.1"/>
    <property type="molecule type" value="Genomic_DNA"/>
</dbReference>
<evidence type="ECO:0000313" key="3">
    <source>
        <dbReference type="EMBL" id="OQO90727.1"/>
    </source>
</evidence>
<feature type="transmembrane region" description="Helical" evidence="1">
    <location>
        <begin position="12"/>
        <end position="33"/>
    </location>
</feature>
<dbReference type="AlphaFoldDB" id="A0A1V9A0Q0"/>
<proteinExistence type="predicted"/>
<feature type="transmembrane region" description="Helical" evidence="1">
    <location>
        <begin position="39"/>
        <end position="56"/>
    </location>
</feature>
<dbReference type="InterPro" id="IPR019692">
    <property type="entry name" value="CFP-6_PH"/>
</dbReference>
<protein>
    <recommendedName>
        <fullName evidence="2">Low molecular weight protein antigen 6 PH domain-containing protein</fullName>
    </recommendedName>
</protein>
<dbReference type="STRING" id="1962155.B1813_14380"/>
<organism evidence="3 4">
    <name type="scientific">Saccharomonospora piscinae</name>
    <dbReference type="NCBI Taxonomy" id="687388"/>
    <lineage>
        <taxon>Bacteria</taxon>
        <taxon>Bacillati</taxon>
        <taxon>Actinomycetota</taxon>
        <taxon>Actinomycetes</taxon>
        <taxon>Pseudonocardiales</taxon>
        <taxon>Pseudonocardiaceae</taxon>
        <taxon>Saccharomonospora</taxon>
    </lineage>
</organism>
<evidence type="ECO:0000256" key="1">
    <source>
        <dbReference type="SAM" id="Phobius"/>
    </source>
</evidence>
<dbReference type="Proteomes" id="UP000192591">
    <property type="component" value="Unassembled WGS sequence"/>
</dbReference>
<comment type="caution">
    <text evidence="3">The sequence shown here is derived from an EMBL/GenBank/DDBJ whole genome shotgun (WGS) entry which is preliminary data.</text>
</comment>
<sequence length="143" mass="15402">MDNSGMTWAPKPGLVAVGWALTAAAGGSLIWFVSSGDRPGTVLLAVTTLALLAASLHGTALRPRLRADAGGVRLRGLGGTRSYTWSQLDVRLGRTRRYGRDVEALELDADDDRLHVLGWTELGTDPHEVHEALLRLRQRPPAS</sequence>
<gene>
    <name evidence="3" type="ORF">B1813_14380</name>
</gene>
<evidence type="ECO:0000259" key="2">
    <source>
        <dbReference type="Pfam" id="PF10756"/>
    </source>
</evidence>
<keyword evidence="1" id="KW-0812">Transmembrane</keyword>
<feature type="domain" description="Low molecular weight protein antigen 6 PH" evidence="2">
    <location>
        <begin position="62"/>
        <end position="138"/>
    </location>
</feature>
<keyword evidence="4" id="KW-1185">Reference proteome</keyword>
<dbReference type="Pfam" id="PF10756">
    <property type="entry name" value="bPH_6"/>
    <property type="match status" value="1"/>
</dbReference>
<keyword evidence="1" id="KW-0472">Membrane</keyword>